<accession>A0ABQ3LYV0</accession>
<name>A0ABQ3LYV0_9PSEU</name>
<comment type="caution">
    <text evidence="1">The sequence shown here is derived from an EMBL/GenBank/DDBJ whole genome shotgun (WGS) entry which is preliminary data.</text>
</comment>
<reference evidence="2" key="1">
    <citation type="journal article" date="2019" name="Int. J. Syst. Evol. Microbiol.">
        <title>The Global Catalogue of Microorganisms (GCM) 10K type strain sequencing project: providing services to taxonomists for standard genome sequencing and annotation.</title>
        <authorList>
            <consortium name="The Broad Institute Genomics Platform"/>
            <consortium name="The Broad Institute Genome Sequencing Center for Infectious Disease"/>
            <person name="Wu L."/>
            <person name="Ma J."/>
        </authorList>
    </citation>
    <scope>NUCLEOTIDE SEQUENCE [LARGE SCALE GENOMIC DNA]</scope>
    <source>
        <strain evidence="2">CGMCC 4.7683</strain>
    </source>
</reference>
<gene>
    <name evidence="1" type="ORF">GCM10017790_50090</name>
</gene>
<dbReference type="RefSeq" id="WP_191256862.1">
    <property type="nucleotide sequence ID" value="NZ_BNAY01000005.1"/>
</dbReference>
<evidence type="ECO:0000313" key="1">
    <source>
        <dbReference type="EMBL" id="GHH24958.1"/>
    </source>
</evidence>
<dbReference type="Proteomes" id="UP000635387">
    <property type="component" value="Unassembled WGS sequence"/>
</dbReference>
<evidence type="ECO:0000313" key="2">
    <source>
        <dbReference type="Proteomes" id="UP000635387"/>
    </source>
</evidence>
<sequence length="153" mass="17125">MSELRGRRRIPKLHWNEMDPAEQEAAVKTLAGLDGFHLVAIGSPVPRRRQERARARCLRRLVLELSAFDVELLVLESRTATLNARDVETVKGARFDLPKGTAFRVAHEPGKDEPLLWAADIVAGAIKAGKDGRLGYRRLIEDLVYEIAVETDC</sequence>
<protein>
    <submittedName>
        <fullName evidence="1">Uncharacterized protein</fullName>
    </submittedName>
</protein>
<organism evidence="1 2">
    <name type="scientific">Amycolatopsis oliviviridis</name>
    <dbReference type="NCBI Taxonomy" id="1471590"/>
    <lineage>
        <taxon>Bacteria</taxon>
        <taxon>Bacillati</taxon>
        <taxon>Actinomycetota</taxon>
        <taxon>Actinomycetes</taxon>
        <taxon>Pseudonocardiales</taxon>
        <taxon>Pseudonocardiaceae</taxon>
        <taxon>Amycolatopsis</taxon>
    </lineage>
</organism>
<dbReference type="EMBL" id="BNAY01000005">
    <property type="protein sequence ID" value="GHH24958.1"/>
    <property type="molecule type" value="Genomic_DNA"/>
</dbReference>
<keyword evidence="2" id="KW-1185">Reference proteome</keyword>
<proteinExistence type="predicted"/>